<keyword evidence="1" id="KW-0812">Transmembrane</keyword>
<reference evidence="3" key="1">
    <citation type="journal article" date="2023" name="Mol. Phylogenet. Evol.">
        <title>Genome-scale phylogeny and comparative genomics of the fungal order Sordariales.</title>
        <authorList>
            <person name="Hensen N."/>
            <person name="Bonometti L."/>
            <person name="Westerberg I."/>
            <person name="Brannstrom I.O."/>
            <person name="Guillou S."/>
            <person name="Cros-Aarteil S."/>
            <person name="Calhoun S."/>
            <person name="Haridas S."/>
            <person name="Kuo A."/>
            <person name="Mondo S."/>
            <person name="Pangilinan J."/>
            <person name="Riley R."/>
            <person name="LaButti K."/>
            <person name="Andreopoulos B."/>
            <person name="Lipzen A."/>
            <person name="Chen C."/>
            <person name="Yan M."/>
            <person name="Daum C."/>
            <person name="Ng V."/>
            <person name="Clum A."/>
            <person name="Steindorff A."/>
            <person name="Ohm R.A."/>
            <person name="Martin F."/>
            <person name="Silar P."/>
            <person name="Natvig D.O."/>
            <person name="Lalanne C."/>
            <person name="Gautier V."/>
            <person name="Ament-Velasquez S.L."/>
            <person name="Kruys A."/>
            <person name="Hutchinson M.I."/>
            <person name="Powell A.J."/>
            <person name="Barry K."/>
            <person name="Miller A.N."/>
            <person name="Grigoriev I.V."/>
            <person name="Debuchy R."/>
            <person name="Gladieux P."/>
            <person name="Hiltunen Thoren M."/>
            <person name="Johannesson H."/>
        </authorList>
    </citation>
    <scope>NUCLEOTIDE SEQUENCE [LARGE SCALE GENOMIC DNA]</scope>
    <source>
        <strain evidence="3">CBS 284.82</strain>
    </source>
</reference>
<comment type="caution">
    <text evidence="2">The sequence shown here is derived from an EMBL/GenBank/DDBJ whole genome shotgun (WGS) entry which is preliminary data.</text>
</comment>
<organism evidence="2 3">
    <name type="scientific">Parachaetomium inaequale</name>
    <dbReference type="NCBI Taxonomy" id="2588326"/>
    <lineage>
        <taxon>Eukaryota</taxon>
        <taxon>Fungi</taxon>
        <taxon>Dikarya</taxon>
        <taxon>Ascomycota</taxon>
        <taxon>Pezizomycotina</taxon>
        <taxon>Sordariomycetes</taxon>
        <taxon>Sordariomycetidae</taxon>
        <taxon>Sordariales</taxon>
        <taxon>Chaetomiaceae</taxon>
        <taxon>Parachaetomium</taxon>
    </lineage>
</organism>
<keyword evidence="3" id="KW-1185">Reference proteome</keyword>
<evidence type="ECO:0000256" key="1">
    <source>
        <dbReference type="SAM" id="Phobius"/>
    </source>
</evidence>
<name>A0AAN6PF58_9PEZI</name>
<sequence>MPHRQSVNPVTAVHLICRALALLFELAVLTILIYMNAAEGYYTNGIRYAGVGPLPLPFLRLPKLINVMSPPPGCLCNPAQC</sequence>
<keyword evidence="1" id="KW-0472">Membrane</keyword>
<feature type="transmembrane region" description="Helical" evidence="1">
    <location>
        <begin position="12"/>
        <end position="34"/>
    </location>
</feature>
<protein>
    <submittedName>
        <fullName evidence="2">Uncharacterized protein</fullName>
    </submittedName>
</protein>
<dbReference type="AlphaFoldDB" id="A0AAN6PF58"/>
<accession>A0AAN6PF58</accession>
<evidence type="ECO:0000313" key="3">
    <source>
        <dbReference type="Proteomes" id="UP001303115"/>
    </source>
</evidence>
<keyword evidence="1" id="KW-1133">Transmembrane helix</keyword>
<dbReference type="EMBL" id="MU854438">
    <property type="protein sequence ID" value="KAK4038131.1"/>
    <property type="molecule type" value="Genomic_DNA"/>
</dbReference>
<dbReference type="Proteomes" id="UP001303115">
    <property type="component" value="Unassembled WGS sequence"/>
</dbReference>
<proteinExistence type="predicted"/>
<gene>
    <name evidence="2" type="ORF">C8A01DRAFT_17730</name>
</gene>
<evidence type="ECO:0000313" key="2">
    <source>
        <dbReference type="EMBL" id="KAK4038131.1"/>
    </source>
</evidence>